<dbReference type="PANTHER" id="PTHR34219">
    <property type="entry name" value="IRON-REGULATED INNER MEMBRANE PROTEIN-RELATED"/>
    <property type="match status" value="1"/>
</dbReference>
<keyword evidence="1" id="KW-1133">Transmembrane helix</keyword>
<feature type="transmembrane region" description="Helical" evidence="1">
    <location>
        <begin position="451"/>
        <end position="470"/>
    </location>
</feature>
<protein>
    <recommendedName>
        <fullName evidence="4">PepSY-associated TM helix domain-containing protein</fullName>
    </recommendedName>
</protein>
<evidence type="ECO:0000256" key="1">
    <source>
        <dbReference type="SAM" id="Phobius"/>
    </source>
</evidence>
<dbReference type="Pfam" id="PF03929">
    <property type="entry name" value="PepSY_TM"/>
    <property type="match status" value="1"/>
</dbReference>
<dbReference type="InterPro" id="IPR005625">
    <property type="entry name" value="PepSY-ass_TM"/>
</dbReference>
<feature type="transmembrane region" description="Helical" evidence="1">
    <location>
        <begin position="141"/>
        <end position="165"/>
    </location>
</feature>
<dbReference type="Proteomes" id="UP000019760">
    <property type="component" value="Unassembled WGS sequence"/>
</dbReference>
<gene>
    <name evidence="2" type="ORF">Amme_361_003</name>
</gene>
<reference evidence="2 3" key="2">
    <citation type="journal article" date="2014" name="FEMS Microbiol. Lett.">
        <title>Draft genomic DNA sequence of the facultatively methylotrophic bacterium Acidomonas methanolica type strain MB58.</title>
        <authorList>
            <person name="Higashiura N."/>
            <person name="Hadano H."/>
            <person name="Hirakawa H."/>
            <person name="Matsutani M."/>
            <person name="Takabe S."/>
            <person name="Matsushita K."/>
            <person name="Azuma Y."/>
        </authorList>
    </citation>
    <scope>NUCLEOTIDE SEQUENCE [LARGE SCALE GENOMIC DNA]</scope>
    <source>
        <strain evidence="2 3">MB58</strain>
    </source>
</reference>
<dbReference type="AlphaFoldDB" id="A0A023DAE0"/>
<evidence type="ECO:0000313" key="3">
    <source>
        <dbReference type="Proteomes" id="UP000019760"/>
    </source>
</evidence>
<keyword evidence="1" id="KW-0472">Membrane</keyword>
<keyword evidence="1" id="KW-0812">Transmembrane</keyword>
<keyword evidence="3" id="KW-1185">Reference proteome</keyword>
<accession>A0A023DAE0</accession>
<evidence type="ECO:0008006" key="4">
    <source>
        <dbReference type="Google" id="ProtNLM"/>
    </source>
</evidence>
<feature type="transmembrane region" description="Helical" evidence="1">
    <location>
        <begin position="426"/>
        <end position="445"/>
    </location>
</feature>
<feature type="transmembrane region" description="Helical" evidence="1">
    <location>
        <begin position="319"/>
        <end position="340"/>
    </location>
</feature>
<feature type="transmembrane region" description="Helical" evidence="1">
    <location>
        <begin position="12"/>
        <end position="36"/>
    </location>
</feature>
<feature type="transmembrane region" description="Helical" evidence="1">
    <location>
        <begin position="397"/>
        <end position="414"/>
    </location>
</feature>
<sequence>MRDTLRARMGWLHGWVGFLAGIPLFLIFITGTISVFDVELGRWMEPEIAPRPLVAPTPQALEKVGAAWAGLRSPTVTPFLNLPFARDPVIRLLHYDGHEFVGPAFDPRTGAALNARPTVGREFFYTLHFTLRLGRDRGRQVVSLLGLALLVTLGSGILIHLRSLLPDLLLFRPFAAHARAWMDAHVLAGVLFLPFLLTMALTGVIIHAGSIFPEGPHDRHGHARPAQRLPPLPPVAPLISRGEAEFGAGKLGFLLLNPDGISVVRADGASFLLTRDEARFAYGDGRFLGVTRHDGTIAQTKQVFDGVHFARWAPPGLRWLYFLSGAAGTALIAAGLVLFLMRYRRHHAQAWIFRLAEALTLAATTGFTAAALGLLWLNRLVPARLADRIAWETDGFFALWLFALLHALASALTGRARRGWRQQLGWIAALGAALPLLDLATRPGWTRHLGANAFIAVDGVALALAAAAFLTQRRLREAA</sequence>
<comment type="caution">
    <text evidence="2">The sequence shown here is derived from an EMBL/GenBank/DDBJ whole genome shotgun (WGS) entry which is preliminary data.</text>
</comment>
<proteinExistence type="predicted"/>
<feature type="transmembrane region" description="Helical" evidence="1">
    <location>
        <begin position="186"/>
        <end position="208"/>
    </location>
</feature>
<name>A0A023DAE0_ACIMT</name>
<evidence type="ECO:0000313" key="2">
    <source>
        <dbReference type="EMBL" id="GAJ30786.1"/>
    </source>
</evidence>
<organism evidence="2 3">
    <name type="scientific">Acidomonas methanolica NBRC 104435</name>
    <dbReference type="NCBI Taxonomy" id="1231351"/>
    <lineage>
        <taxon>Bacteria</taxon>
        <taxon>Pseudomonadati</taxon>
        <taxon>Pseudomonadota</taxon>
        <taxon>Alphaproteobacteria</taxon>
        <taxon>Acetobacterales</taxon>
        <taxon>Acetobacteraceae</taxon>
        <taxon>Acidomonas</taxon>
    </lineage>
</organism>
<reference evidence="3" key="1">
    <citation type="journal article" date="2014" name="FEMS Microbiol. Lett.">
        <title>Draft Genomic DNA Sequence of the Facultatively Methylotrophic Bacterium Acidomonas methanolica type strain MB58.</title>
        <authorList>
            <person name="Higashiura N."/>
            <person name="Hadano H."/>
            <person name="Hirakawa H."/>
            <person name="Matsutani M."/>
            <person name="Takabe S."/>
            <person name="Matsushita K."/>
            <person name="Azuma Y."/>
        </authorList>
    </citation>
    <scope>NUCLEOTIDE SEQUENCE [LARGE SCALE GENOMIC DNA]</scope>
    <source>
        <strain evidence="3">MB58</strain>
    </source>
</reference>
<dbReference type="EMBL" id="BAND01000308">
    <property type="protein sequence ID" value="GAJ30786.1"/>
    <property type="molecule type" value="Genomic_DNA"/>
</dbReference>
<feature type="transmembrane region" description="Helical" evidence="1">
    <location>
        <begin position="352"/>
        <end position="377"/>
    </location>
</feature>
<dbReference type="RefSeq" id="WP_042062561.1">
    <property type="nucleotide sequence ID" value="NZ_BAND01000308.1"/>
</dbReference>
<dbReference type="PANTHER" id="PTHR34219:SF4">
    <property type="entry name" value="PEPSY DOMAIN-CONTAINING PROTEIN"/>
    <property type="match status" value="1"/>
</dbReference>